<keyword evidence="2" id="KW-1185">Reference proteome</keyword>
<sequence>MSSAAASNTKATVVSHFFPVGIRTTSTSTADCWETSLAAPRKDTWRCAVVNTIYDPCFSSPTQHNYVICDASPTGDVRGLKVTLAGALPVTTATSSDAQPWVLLLPDGVSCTFLTGATSVINNERVNYGCTNNATIVGLPTQGTVWTVKEVLDGQTQPVVTTVVHVWF</sequence>
<dbReference type="Proteomes" id="UP000287188">
    <property type="component" value="Unassembled WGS sequence"/>
</dbReference>
<gene>
    <name evidence="1" type="ORF">KDK_66370</name>
</gene>
<dbReference type="AlphaFoldDB" id="A0A402AUR4"/>
<name>A0A402AUR4_9CHLR</name>
<reference evidence="2" key="1">
    <citation type="submission" date="2018-12" db="EMBL/GenBank/DDBJ databases">
        <title>Tengunoibacter tsumagoiensis gen. nov., sp. nov., Dictyobacter kobayashii sp. nov., D. alpinus sp. nov., and D. joshuensis sp. nov. and description of Dictyobacteraceae fam. nov. within the order Ktedonobacterales isolated from Tengu-no-mugimeshi.</title>
        <authorList>
            <person name="Wang C.M."/>
            <person name="Zheng Y."/>
            <person name="Sakai Y."/>
            <person name="Toyoda A."/>
            <person name="Minakuchi Y."/>
            <person name="Abe K."/>
            <person name="Yokota A."/>
            <person name="Yabe S."/>
        </authorList>
    </citation>
    <scope>NUCLEOTIDE SEQUENCE [LARGE SCALE GENOMIC DNA]</scope>
    <source>
        <strain evidence="2">Uno11</strain>
    </source>
</reference>
<dbReference type="EMBL" id="BIFS01000002">
    <property type="protein sequence ID" value="GCE22837.1"/>
    <property type="molecule type" value="Genomic_DNA"/>
</dbReference>
<protein>
    <submittedName>
        <fullName evidence="1">Uncharacterized protein</fullName>
    </submittedName>
</protein>
<evidence type="ECO:0000313" key="2">
    <source>
        <dbReference type="Proteomes" id="UP000287188"/>
    </source>
</evidence>
<organism evidence="1 2">
    <name type="scientific">Dictyobacter kobayashii</name>
    <dbReference type="NCBI Taxonomy" id="2014872"/>
    <lineage>
        <taxon>Bacteria</taxon>
        <taxon>Bacillati</taxon>
        <taxon>Chloroflexota</taxon>
        <taxon>Ktedonobacteria</taxon>
        <taxon>Ktedonobacterales</taxon>
        <taxon>Dictyobacteraceae</taxon>
        <taxon>Dictyobacter</taxon>
    </lineage>
</organism>
<accession>A0A402AUR4</accession>
<comment type="caution">
    <text evidence="1">The sequence shown here is derived from an EMBL/GenBank/DDBJ whole genome shotgun (WGS) entry which is preliminary data.</text>
</comment>
<evidence type="ECO:0000313" key="1">
    <source>
        <dbReference type="EMBL" id="GCE22837.1"/>
    </source>
</evidence>
<proteinExistence type="predicted"/>